<comment type="caution">
    <text evidence="8">The sequence shown here is derived from an EMBL/GenBank/DDBJ whole genome shotgun (WGS) entry which is preliminary data.</text>
</comment>
<dbReference type="InterPro" id="IPR036179">
    <property type="entry name" value="Ig-like_dom_sf"/>
</dbReference>
<keyword evidence="2 5" id="KW-0812">Transmembrane</keyword>
<dbReference type="InterPro" id="IPR013106">
    <property type="entry name" value="Ig_V-set"/>
</dbReference>
<evidence type="ECO:0000256" key="5">
    <source>
        <dbReference type="SAM" id="Phobius"/>
    </source>
</evidence>
<reference evidence="8 9" key="1">
    <citation type="submission" date="2021-06" db="EMBL/GenBank/DDBJ databases">
        <title>Chromosome-level genome assembly of the red-tail catfish (Hemibagrus wyckioides).</title>
        <authorList>
            <person name="Shao F."/>
        </authorList>
    </citation>
    <scope>NUCLEOTIDE SEQUENCE [LARGE SCALE GENOMIC DNA]</scope>
    <source>
        <strain evidence="8">EC202008001</strain>
        <tissue evidence="8">Blood</tissue>
    </source>
</reference>
<evidence type="ECO:0000259" key="7">
    <source>
        <dbReference type="SMART" id="SM00409"/>
    </source>
</evidence>
<evidence type="ECO:0000256" key="2">
    <source>
        <dbReference type="ARBA" id="ARBA00022692"/>
    </source>
</evidence>
<dbReference type="Gene3D" id="2.60.40.10">
    <property type="entry name" value="Immunoglobulins"/>
    <property type="match status" value="2"/>
</dbReference>
<proteinExistence type="predicted"/>
<dbReference type="Pfam" id="PF07686">
    <property type="entry name" value="V-set"/>
    <property type="match status" value="1"/>
</dbReference>
<name>A0A9D3NJC6_9TELE</name>
<dbReference type="AlphaFoldDB" id="A0A9D3NJC6"/>
<accession>A0A9D3NJC6</accession>
<dbReference type="PANTHER" id="PTHR11860:SF87">
    <property type="entry name" value="CMRF35-LIKE MOLECULE 8"/>
    <property type="match status" value="1"/>
</dbReference>
<dbReference type="GO" id="GO:0004888">
    <property type="term" value="F:transmembrane signaling receptor activity"/>
    <property type="evidence" value="ECO:0007669"/>
    <property type="project" value="TreeGrafter"/>
</dbReference>
<feature type="region of interest" description="Disordered" evidence="4">
    <location>
        <begin position="314"/>
        <end position="335"/>
    </location>
</feature>
<feature type="domain" description="Immunoglobulin" evidence="7">
    <location>
        <begin position="5"/>
        <end position="115"/>
    </location>
</feature>
<evidence type="ECO:0000256" key="4">
    <source>
        <dbReference type="SAM" id="MobiDB-lite"/>
    </source>
</evidence>
<feature type="transmembrane region" description="Helical" evidence="5">
    <location>
        <begin position="244"/>
        <end position="269"/>
    </location>
</feature>
<evidence type="ECO:0000256" key="3">
    <source>
        <dbReference type="ARBA" id="ARBA00023136"/>
    </source>
</evidence>
<evidence type="ECO:0000313" key="9">
    <source>
        <dbReference type="Proteomes" id="UP000824219"/>
    </source>
</evidence>
<feature type="chain" id="PRO_5039414368" description="Immunoglobulin domain-containing protein" evidence="6">
    <location>
        <begin position="19"/>
        <end position="493"/>
    </location>
</feature>
<evidence type="ECO:0000256" key="1">
    <source>
        <dbReference type="ARBA" id="ARBA00004370"/>
    </source>
</evidence>
<dbReference type="SUPFAM" id="SSF48726">
    <property type="entry name" value="Immunoglobulin"/>
    <property type="match status" value="2"/>
</dbReference>
<feature type="domain" description="Immunoglobulin" evidence="7">
    <location>
        <begin position="123"/>
        <end position="226"/>
    </location>
</feature>
<dbReference type="InterPro" id="IPR050671">
    <property type="entry name" value="CD300_family_receptors"/>
</dbReference>
<dbReference type="EMBL" id="JAHKSW010000015">
    <property type="protein sequence ID" value="KAG7323701.1"/>
    <property type="molecule type" value="Genomic_DNA"/>
</dbReference>
<keyword evidence="6" id="KW-0732">Signal</keyword>
<feature type="transmembrane region" description="Helical" evidence="5">
    <location>
        <begin position="366"/>
        <end position="389"/>
    </location>
</feature>
<dbReference type="Proteomes" id="UP000824219">
    <property type="component" value="Linkage Group LG15"/>
</dbReference>
<gene>
    <name evidence="8" type="ORF">KOW79_013403</name>
</gene>
<dbReference type="PANTHER" id="PTHR11860">
    <property type="entry name" value="POLYMERIC-IMMUNOGLOBULIN RECEPTOR"/>
    <property type="match status" value="1"/>
</dbReference>
<feature type="signal peptide" evidence="6">
    <location>
        <begin position="1"/>
        <end position="18"/>
    </location>
</feature>
<dbReference type="InterPro" id="IPR013783">
    <property type="entry name" value="Ig-like_fold"/>
</dbReference>
<evidence type="ECO:0000313" key="8">
    <source>
        <dbReference type="EMBL" id="KAG7323701.1"/>
    </source>
</evidence>
<keyword evidence="5" id="KW-1133">Transmembrane helix</keyword>
<keyword evidence="9" id="KW-1185">Reference proteome</keyword>
<dbReference type="InterPro" id="IPR003599">
    <property type="entry name" value="Ig_sub"/>
</dbReference>
<comment type="subcellular location">
    <subcellularLocation>
        <location evidence="1">Membrane</location>
    </subcellularLocation>
</comment>
<dbReference type="GO" id="GO:0005886">
    <property type="term" value="C:plasma membrane"/>
    <property type="evidence" value="ECO:0007669"/>
    <property type="project" value="TreeGrafter"/>
</dbReference>
<dbReference type="SMART" id="SM00409">
    <property type="entry name" value="IG"/>
    <property type="match status" value="2"/>
</dbReference>
<dbReference type="OrthoDB" id="8442846at2759"/>
<organism evidence="8 9">
    <name type="scientific">Hemibagrus wyckioides</name>
    <dbReference type="NCBI Taxonomy" id="337641"/>
    <lineage>
        <taxon>Eukaryota</taxon>
        <taxon>Metazoa</taxon>
        <taxon>Chordata</taxon>
        <taxon>Craniata</taxon>
        <taxon>Vertebrata</taxon>
        <taxon>Euteleostomi</taxon>
        <taxon>Actinopterygii</taxon>
        <taxon>Neopterygii</taxon>
        <taxon>Teleostei</taxon>
        <taxon>Ostariophysi</taxon>
        <taxon>Siluriformes</taxon>
        <taxon>Bagridae</taxon>
        <taxon>Hemibagrus</taxon>
    </lineage>
</organism>
<evidence type="ECO:0000256" key="6">
    <source>
        <dbReference type="SAM" id="SignalP"/>
    </source>
</evidence>
<keyword evidence="3 5" id="KW-0472">Membrane</keyword>
<protein>
    <recommendedName>
        <fullName evidence="7">Immunoglobulin domain-containing protein</fullName>
    </recommendedName>
</protein>
<feature type="region of interest" description="Disordered" evidence="4">
    <location>
        <begin position="277"/>
        <end position="300"/>
    </location>
</feature>
<sequence>MKSLLIFTLSLISGPVDCIVTGYSGGSIIISSDIKWDSRFIRYFCKKESISCTDVIRTDTTKNSVQEGRFMLYENTEGFVTVLIRSLEPQDAGTYRMAIGNGQLRTISDVKLTVINDSCCPGRKTMHAFPGQNISIISNYPVVYDRDYKYIMKLDNGSVLNDILDTDTQSQNNRFSISDDRNAKVLGLSISNVTEADGGVYLCGVYNRMNSVEYFSFFTEIQLHVRAEAPIEISSESAYFSSPFIIIIIILIISVCVCVIGGFTLLMIYKLRQKQTQGSRPSSKDNEHASSVYENDLPNLPPYENLNMKMRSNHQNLDSSTNQSDSTYQTLDPLTNQSDSGYMSLTKSWTEISSDRTNFKSSSTMIIIIIIVCVCVALLLIGGFTLMAYKMRHMRTQDSAPSSKDNEQVHPGQCIYEEIDQTTHVSVTDTELYMDVTSHSPDTQISSTVPPQEQNLTYTTVSFQKNPDDAAITFRKEESTTEYATVQHTSTVE</sequence>